<name>A0A6M0Q2I0_9BACI</name>
<accession>A0A6M0Q2I0</accession>
<dbReference type="EMBL" id="JAAIWM010000001">
    <property type="protein sequence ID" value="NEY70382.1"/>
    <property type="molecule type" value="Genomic_DNA"/>
</dbReference>
<reference evidence="1 2" key="1">
    <citation type="submission" date="2020-02" db="EMBL/GenBank/DDBJ databases">
        <title>Bacillus aquiflavi sp. nov., isolated from yellow water of strong flavor Chinese baijiu in Yibin region of China.</title>
        <authorList>
            <person name="Xie J."/>
        </authorList>
    </citation>
    <scope>NUCLEOTIDE SEQUENCE [LARGE SCALE GENOMIC DNA]</scope>
    <source>
        <strain evidence="1 2">SA4</strain>
    </source>
</reference>
<gene>
    <name evidence="1" type="ORF">G4D63_01385</name>
</gene>
<evidence type="ECO:0000313" key="1">
    <source>
        <dbReference type="EMBL" id="NEY70382.1"/>
    </source>
</evidence>
<dbReference type="AlphaFoldDB" id="A0A6M0Q2I0"/>
<comment type="caution">
    <text evidence="1">The sequence shown here is derived from an EMBL/GenBank/DDBJ whole genome shotgun (WGS) entry which is preliminary data.</text>
</comment>
<organism evidence="1 2">
    <name type="scientific">Bacillus mesophilus</name>
    <dbReference type="NCBI Taxonomy" id="1808955"/>
    <lineage>
        <taxon>Bacteria</taxon>
        <taxon>Bacillati</taxon>
        <taxon>Bacillota</taxon>
        <taxon>Bacilli</taxon>
        <taxon>Bacillales</taxon>
        <taxon>Bacillaceae</taxon>
        <taxon>Bacillus</taxon>
    </lineage>
</organism>
<keyword evidence="1" id="KW-0413">Isomerase</keyword>
<keyword evidence="2" id="KW-1185">Reference proteome</keyword>
<proteinExistence type="predicted"/>
<protein>
    <submittedName>
        <fullName evidence="1">Peptidyl-prolyl cis-trans isomerase</fullName>
    </submittedName>
</protein>
<dbReference type="Proteomes" id="UP000481043">
    <property type="component" value="Unassembled WGS sequence"/>
</dbReference>
<dbReference type="RefSeq" id="WP_163176938.1">
    <property type="nucleotide sequence ID" value="NZ_JAAIWM010000001.1"/>
</dbReference>
<dbReference type="GO" id="GO:0016853">
    <property type="term" value="F:isomerase activity"/>
    <property type="evidence" value="ECO:0007669"/>
    <property type="project" value="UniProtKB-KW"/>
</dbReference>
<evidence type="ECO:0000313" key="2">
    <source>
        <dbReference type="Proteomes" id="UP000481043"/>
    </source>
</evidence>
<sequence length="167" mass="19083">MESIILLKGKVKYPLTIDPGVWIFDDRKVDLNTFFDQEKIEVDELEAYTKAVSEHWDREIKEGAVVPTPSKKPSTKKYEKEKLLSGTFAIPVYYFLDNAIVDDQVTQVIIKTSDQDHSMSYEEAYNGLFGFSKDGKPLIEDGPAHFYYGDGSNKDNPIKNIHEIIVE</sequence>